<feature type="transmembrane region" description="Helical" evidence="7">
    <location>
        <begin position="116"/>
        <end position="133"/>
    </location>
</feature>
<evidence type="ECO:0000256" key="7">
    <source>
        <dbReference type="SAM" id="Phobius"/>
    </source>
</evidence>
<feature type="domain" description="Phage shock protein PspC N-terminal" evidence="8">
    <location>
        <begin position="15"/>
        <end position="71"/>
    </location>
</feature>
<dbReference type="PANTHER" id="PTHR33885:SF3">
    <property type="entry name" value="PHAGE SHOCK PROTEIN C"/>
    <property type="match status" value="1"/>
</dbReference>
<keyword evidence="11" id="KW-1185">Reference proteome</keyword>
<name>A0A2T4UHM4_9ACTN</name>
<protein>
    <recommendedName>
        <fullName evidence="12">PspC domain-containing protein</fullName>
    </recommendedName>
</protein>
<evidence type="ECO:0000259" key="8">
    <source>
        <dbReference type="Pfam" id="PF04024"/>
    </source>
</evidence>
<feature type="compositionally biased region" description="Low complexity" evidence="6">
    <location>
        <begin position="144"/>
        <end position="163"/>
    </location>
</feature>
<evidence type="ECO:0000313" key="10">
    <source>
        <dbReference type="EMBL" id="PTL58741.1"/>
    </source>
</evidence>
<feature type="transmembrane region" description="Helical" evidence="7">
    <location>
        <begin position="89"/>
        <end position="110"/>
    </location>
</feature>
<evidence type="ECO:0000256" key="2">
    <source>
        <dbReference type="ARBA" id="ARBA00022475"/>
    </source>
</evidence>
<keyword evidence="5 7" id="KW-0472">Membrane</keyword>
<proteinExistence type="predicted"/>
<keyword evidence="3 7" id="KW-0812">Transmembrane</keyword>
<dbReference type="GO" id="GO:0005886">
    <property type="term" value="C:plasma membrane"/>
    <property type="evidence" value="ECO:0007669"/>
    <property type="project" value="UniProtKB-SubCell"/>
</dbReference>
<evidence type="ECO:0000256" key="3">
    <source>
        <dbReference type="ARBA" id="ARBA00022692"/>
    </source>
</evidence>
<reference evidence="10 11" key="1">
    <citation type="submission" date="2018-03" db="EMBL/GenBank/DDBJ databases">
        <title>Aquarubrobacter algicola gen. nov., sp. nov., a novel actinobacterium isolated from shallow eutrophic lake during the end of cyanobacterial harmful algal blooms.</title>
        <authorList>
            <person name="Chun S.J."/>
        </authorList>
    </citation>
    <scope>NUCLEOTIDE SEQUENCE [LARGE SCALE GENOMIC DNA]</scope>
    <source>
        <strain evidence="10 11">Seoho-28</strain>
    </source>
</reference>
<dbReference type="EMBL" id="PYYB01000001">
    <property type="protein sequence ID" value="PTL58741.1"/>
    <property type="molecule type" value="Genomic_DNA"/>
</dbReference>
<evidence type="ECO:0000256" key="1">
    <source>
        <dbReference type="ARBA" id="ARBA00004162"/>
    </source>
</evidence>
<dbReference type="Pfam" id="PF09922">
    <property type="entry name" value="LiaF-like_C"/>
    <property type="match status" value="1"/>
</dbReference>
<comment type="subcellular location">
    <subcellularLocation>
        <location evidence="1">Cell membrane</location>
        <topology evidence="1">Single-pass membrane protein</topology>
    </subcellularLocation>
</comment>
<dbReference type="AlphaFoldDB" id="A0A2T4UHM4"/>
<evidence type="ECO:0000256" key="6">
    <source>
        <dbReference type="SAM" id="MobiDB-lite"/>
    </source>
</evidence>
<dbReference type="PANTHER" id="PTHR33885">
    <property type="entry name" value="PHAGE SHOCK PROTEIN C"/>
    <property type="match status" value="1"/>
</dbReference>
<dbReference type="InterPro" id="IPR007168">
    <property type="entry name" value="Phageshock_PspC_N"/>
</dbReference>
<feature type="transmembrane region" description="Helical" evidence="7">
    <location>
        <begin position="42"/>
        <end position="68"/>
    </location>
</feature>
<dbReference type="InterPro" id="IPR052027">
    <property type="entry name" value="PspC"/>
</dbReference>
<feature type="region of interest" description="Disordered" evidence="6">
    <location>
        <begin position="144"/>
        <end position="210"/>
    </location>
</feature>
<feature type="transmembrane region" description="Helical" evidence="7">
    <location>
        <begin position="269"/>
        <end position="286"/>
    </location>
</feature>
<evidence type="ECO:0000256" key="5">
    <source>
        <dbReference type="ARBA" id="ARBA00023136"/>
    </source>
</evidence>
<feature type="domain" description="Cell wall-active antibiotics response LiaF-like C-terminal" evidence="9">
    <location>
        <begin position="315"/>
        <end position="405"/>
    </location>
</feature>
<organism evidence="10 11">
    <name type="scientific">Paraconexibacter algicola</name>
    <dbReference type="NCBI Taxonomy" id="2133960"/>
    <lineage>
        <taxon>Bacteria</taxon>
        <taxon>Bacillati</taxon>
        <taxon>Actinomycetota</taxon>
        <taxon>Thermoleophilia</taxon>
        <taxon>Solirubrobacterales</taxon>
        <taxon>Paraconexibacteraceae</taxon>
        <taxon>Paraconexibacter</taxon>
    </lineage>
</organism>
<evidence type="ECO:0008006" key="12">
    <source>
        <dbReference type="Google" id="ProtNLM"/>
    </source>
</evidence>
<keyword evidence="2" id="KW-1003">Cell membrane</keyword>
<dbReference type="Proteomes" id="UP000240739">
    <property type="component" value="Unassembled WGS sequence"/>
</dbReference>
<feature type="transmembrane region" description="Helical" evidence="7">
    <location>
        <begin position="218"/>
        <end position="237"/>
    </location>
</feature>
<evidence type="ECO:0000256" key="4">
    <source>
        <dbReference type="ARBA" id="ARBA00022989"/>
    </source>
</evidence>
<comment type="caution">
    <text evidence="10">The sequence shown here is derived from an EMBL/GenBank/DDBJ whole genome shotgun (WGS) entry which is preliminary data.</text>
</comment>
<feature type="transmembrane region" description="Helical" evidence="7">
    <location>
        <begin position="243"/>
        <end position="262"/>
    </location>
</feature>
<evidence type="ECO:0000259" key="9">
    <source>
        <dbReference type="Pfam" id="PF09922"/>
    </source>
</evidence>
<accession>A0A2T4UHM4</accession>
<dbReference type="Pfam" id="PF04024">
    <property type="entry name" value="PspC"/>
    <property type="match status" value="1"/>
</dbReference>
<dbReference type="InterPro" id="IPR024425">
    <property type="entry name" value="LiaF-like_C"/>
</dbReference>
<keyword evidence="4 7" id="KW-1133">Transmembrane helix</keyword>
<sequence>MMATDPPSPSTARPRLVRPRHDRVLSGVCAGMARHLGIDVGLVRVATVVLTFLGGAGLLAYLTVLVLVPEEGRDQPFARSGRLDDDDRAPLILGGLALAAVVFGAGPLPWDWWDGGPWLAILAAGVALVVLSVRNDRRRETVVAATATAPAPTADDEAPTTVAPGPPTAEQPTAASDDEPTVVLPPDWPDGGGPGGPAAPPDPFGRAEPPRRGVQARVVLGLVLLALGALGALVSVAGADLGGGTAVAIGVLLLGAGAVAAAPFGGSRALLLLGFATASIGGFLAATDLDLEGGIGERRERPATVAGLPADGYRLGVGDQRIDLRDVVFPVGTTTVKVRQGVGELRVRVPAGVALVARGRVSGGALEVLGREEDGSDADLEVQSPVRSLRRVVVDAKVTFGEIRIQQDGVTEGRTR</sequence>
<gene>
    <name evidence="10" type="ORF">C7Y72_03300</name>
</gene>
<evidence type="ECO:0000313" key="11">
    <source>
        <dbReference type="Proteomes" id="UP000240739"/>
    </source>
</evidence>